<sequence length="116" mass="13519">MSCAFNHVTADQFALKESIKLGNKGVKKHITKKVLQYLQDYFLAGNLKAIDCYSLENMHTDFENLAKHSKLLFEKIPIVKTIKNWIRKYSASFIIESNNNKHILIYNKSNKHQKFS</sequence>
<name>A0ABM8VXX3_GIGMA</name>
<dbReference type="EMBL" id="CAJVQB010000202">
    <property type="protein sequence ID" value="CAG8474452.1"/>
    <property type="molecule type" value="Genomic_DNA"/>
</dbReference>
<proteinExistence type="predicted"/>
<protein>
    <submittedName>
        <fullName evidence="1">22439_t:CDS:1</fullName>
    </submittedName>
</protein>
<comment type="caution">
    <text evidence="1">The sequence shown here is derived from an EMBL/GenBank/DDBJ whole genome shotgun (WGS) entry which is preliminary data.</text>
</comment>
<evidence type="ECO:0000313" key="2">
    <source>
        <dbReference type="Proteomes" id="UP000789901"/>
    </source>
</evidence>
<reference evidence="1 2" key="1">
    <citation type="submission" date="2021-06" db="EMBL/GenBank/DDBJ databases">
        <authorList>
            <person name="Kallberg Y."/>
            <person name="Tangrot J."/>
            <person name="Rosling A."/>
        </authorList>
    </citation>
    <scope>NUCLEOTIDE SEQUENCE [LARGE SCALE GENOMIC DNA]</scope>
    <source>
        <strain evidence="1 2">120-4 pot B 10/14</strain>
    </source>
</reference>
<evidence type="ECO:0000313" key="1">
    <source>
        <dbReference type="EMBL" id="CAG8474452.1"/>
    </source>
</evidence>
<gene>
    <name evidence="1" type="ORF">GMARGA_LOCUS934</name>
</gene>
<dbReference type="Proteomes" id="UP000789901">
    <property type="component" value="Unassembled WGS sequence"/>
</dbReference>
<keyword evidence="2" id="KW-1185">Reference proteome</keyword>
<organism evidence="1 2">
    <name type="scientific">Gigaspora margarita</name>
    <dbReference type="NCBI Taxonomy" id="4874"/>
    <lineage>
        <taxon>Eukaryota</taxon>
        <taxon>Fungi</taxon>
        <taxon>Fungi incertae sedis</taxon>
        <taxon>Mucoromycota</taxon>
        <taxon>Glomeromycotina</taxon>
        <taxon>Glomeromycetes</taxon>
        <taxon>Diversisporales</taxon>
        <taxon>Gigasporaceae</taxon>
        <taxon>Gigaspora</taxon>
    </lineage>
</organism>
<accession>A0ABM8VXX3</accession>